<reference evidence="2 3" key="1">
    <citation type="journal article" date="2019" name="Nat. Ecol. Evol.">
        <title>Megaphylogeny resolves global patterns of mushroom evolution.</title>
        <authorList>
            <person name="Varga T."/>
            <person name="Krizsan K."/>
            <person name="Foldi C."/>
            <person name="Dima B."/>
            <person name="Sanchez-Garcia M."/>
            <person name="Sanchez-Ramirez S."/>
            <person name="Szollosi G.J."/>
            <person name="Szarkandi J.G."/>
            <person name="Papp V."/>
            <person name="Albert L."/>
            <person name="Andreopoulos W."/>
            <person name="Angelini C."/>
            <person name="Antonin V."/>
            <person name="Barry K.W."/>
            <person name="Bougher N.L."/>
            <person name="Buchanan P."/>
            <person name="Buyck B."/>
            <person name="Bense V."/>
            <person name="Catcheside P."/>
            <person name="Chovatia M."/>
            <person name="Cooper J."/>
            <person name="Damon W."/>
            <person name="Desjardin D."/>
            <person name="Finy P."/>
            <person name="Geml J."/>
            <person name="Haridas S."/>
            <person name="Hughes K."/>
            <person name="Justo A."/>
            <person name="Karasinski D."/>
            <person name="Kautmanova I."/>
            <person name="Kiss B."/>
            <person name="Kocsube S."/>
            <person name="Kotiranta H."/>
            <person name="LaButti K.M."/>
            <person name="Lechner B.E."/>
            <person name="Liimatainen K."/>
            <person name="Lipzen A."/>
            <person name="Lukacs Z."/>
            <person name="Mihaltcheva S."/>
            <person name="Morgado L.N."/>
            <person name="Niskanen T."/>
            <person name="Noordeloos M.E."/>
            <person name="Ohm R.A."/>
            <person name="Ortiz-Santana B."/>
            <person name="Ovrebo C."/>
            <person name="Racz N."/>
            <person name="Riley R."/>
            <person name="Savchenko A."/>
            <person name="Shiryaev A."/>
            <person name="Soop K."/>
            <person name="Spirin V."/>
            <person name="Szebenyi C."/>
            <person name="Tomsovsky M."/>
            <person name="Tulloss R.E."/>
            <person name="Uehling J."/>
            <person name="Grigoriev I.V."/>
            <person name="Vagvolgyi C."/>
            <person name="Papp T."/>
            <person name="Martin F.M."/>
            <person name="Miettinen O."/>
            <person name="Hibbett D.S."/>
            <person name="Nagy L.G."/>
        </authorList>
    </citation>
    <scope>NUCLEOTIDE SEQUENCE [LARGE SCALE GENOMIC DNA]</scope>
    <source>
        <strain evidence="2 3">FP101781</strain>
    </source>
</reference>
<keyword evidence="3" id="KW-1185">Reference proteome</keyword>
<dbReference type="EMBL" id="QPFP01000057">
    <property type="protein sequence ID" value="TEB25349.1"/>
    <property type="molecule type" value="Genomic_DNA"/>
</dbReference>
<dbReference type="AlphaFoldDB" id="A0A4Y7SVU1"/>
<evidence type="ECO:0000313" key="2">
    <source>
        <dbReference type="EMBL" id="TEB25349.1"/>
    </source>
</evidence>
<evidence type="ECO:0000256" key="1">
    <source>
        <dbReference type="SAM" id="MobiDB-lite"/>
    </source>
</evidence>
<feature type="region of interest" description="Disordered" evidence="1">
    <location>
        <begin position="1"/>
        <end position="36"/>
    </location>
</feature>
<evidence type="ECO:0000313" key="3">
    <source>
        <dbReference type="Proteomes" id="UP000298030"/>
    </source>
</evidence>
<comment type="caution">
    <text evidence="2">The sequence shown here is derived from an EMBL/GenBank/DDBJ whole genome shotgun (WGS) entry which is preliminary data.</text>
</comment>
<sequence length="133" mass="13980">MASAAVFTDDNLGGLYPTNPPPVAQRSRSRKGKSGATALCTDDETAFQTQAGELGSWGTVSLPRVPMTPLTGCSPLEGVPRRLEGGAEASNRIAELVPRRRPVRMRKLVRVGSSASGEPGMRFGPCGWGTLAL</sequence>
<protein>
    <submittedName>
        <fullName evidence="2">Uncharacterized protein</fullName>
    </submittedName>
</protein>
<organism evidence="2 3">
    <name type="scientific">Coprinellus micaceus</name>
    <name type="common">Glistening ink-cap mushroom</name>
    <name type="synonym">Coprinus micaceus</name>
    <dbReference type="NCBI Taxonomy" id="71717"/>
    <lineage>
        <taxon>Eukaryota</taxon>
        <taxon>Fungi</taxon>
        <taxon>Dikarya</taxon>
        <taxon>Basidiomycota</taxon>
        <taxon>Agaricomycotina</taxon>
        <taxon>Agaricomycetes</taxon>
        <taxon>Agaricomycetidae</taxon>
        <taxon>Agaricales</taxon>
        <taxon>Agaricineae</taxon>
        <taxon>Psathyrellaceae</taxon>
        <taxon>Coprinellus</taxon>
    </lineage>
</organism>
<accession>A0A4Y7SVU1</accession>
<proteinExistence type="predicted"/>
<dbReference type="Proteomes" id="UP000298030">
    <property type="component" value="Unassembled WGS sequence"/>
</dbReference>
<gene>
    <name evidence="2" type="ORF">FA13DRAFT_1738281</name>
</gene>
<name>A0A4Y7SVU1_COPMI</name>